<evidence type="ECO:0000256" key="2">
    <source>
        <dbReference type="ARBA" id="ARBA00006656"/>
    </source>
</evidence>
<organism evidence="8">
    <name type="scientific">Soboliphyme baturini</name>
    <dbReference type="NCBI Taxonomy" id="241478"/>
    <lineage>
        <taxon>Eukaryota</taxon>
        <taxon>Metazoa</taxon>
        <taxon>Ecdysozoa</taxon>
        <taxon>Nematoda</taxon>
        <taxon>Enoplea</taxon>
        <taxon>Dorylaimia</taxon>
        <taxon>Dioctophymatida</taxon>
        <taxon>Dioctophymatoidea</taxon>
        <taxon>Soboliphymatidae</taxon>
        <taxon>Soboliphyme</taxon>
    </lineage>
</organism>
<evidence type="ECO:0000313" key="8">
    <source>
        <dbReference type="WBParaSite" id="SBAD_0000745401-mRNA-1"/>
    </source>
</evidence>
<dbReference type="InterPro" id="IPR015615">
    <property type="entry name" value="TGF-beta-rel"/>
</dbReference>
<dbReference type="PRINTS" id="PR00669">
    <property type="entry name" value="INHIBINA"/>
</dbReference>
<dbReference type="GO" id="GO:0005125">
    <property type="term" value="F:cytokine activity"/>
    <property type="evidence" value="ECO:0007669"/>
    <property type="project" value="TreeGrafter"/>
</dbReference>
<keyword evidence="3" id="KW-0964">Secreted</keyword>
<evidence type="ECO:0000313" key="7">
    <source>
        <dbReference type="Proteomes" id="UP000270296"/>
    </source>
</evidence>
<dbReference type="Proteomes" id="UP000270296">
    <property type="component" value="Unassembled WGS sequence"/>
</dbReference>
<dbReference type="SUPFAM" id="SSF57501">
    <property type="entry name" value="Cystine-knot cytokines"/>
    <property type="match status" value="1"/>
</dbReference>
<dbReference type="WBParaSite" id="SBAD_0000745401-mRNA-1">
    <property type="protein sequence ID" value="SBAD_0000745401-mRNA-1"/>
    <property type="gene ID" value="SBAD_0000745401"/>
</dbReference>
<sequence>MVTACCASPLPNRTDPEGTRVSWERQIRSLDNIHRLMIKQRIVDSMHLRDLIDGVKRPPKLRASTVKALQADLPASTEVGEDVSRKYVLRIVASKQGSAPNYNWRTMVKDGEDANSSRLQVLHYSFNMSSLAKRYGIHLTEATIETSTKPSAYVLYVDNATYYGNCSRGNPECVVSSNGQEIRVQVKATQHLAKRWFSGRNIEAFITLLVRDANCNRPQSRHCRKNLQTSPVLKLSLTETNSLSSRDKRQALPNMTMMAGNIATDCDTQWDEQFLKSMNTGIYDSLMPCCRRRLRITFDDFGWGDWAYAPRSFDSYYCIGRCSHFGGFASSKTEGYAYYAEIMNWYRDAKTAALSPCCSPVKFSPLTISVMQGPNEQVTQTLENVIVKQCGCL</sequence>
<dbReference type="CDD" id="cd13756">
    <property type="entry name" value="TGF_beta_BMPs_GDFs"/>
    <property type="match status" value="1"/>
</dbReference>
<dbReference type="InterPro" id="IPR029034">
    <property type="entry name" value="Cystine-knot_cytokine"/>
</dbReference>
<comment type="subcellular location">
    <subcellularLocation>
        <location evidence="1">Secreted</location>
    </subcellularLocation>
</comment>
<dbReference type="AlphaFoldDB" id="A0A183IU90"/>
<evidence type="ECO:0000313" key="6">
    <source>
        <dbReference type="EMBL" id="VDP12206.1"/>
    </source>
</evidence>
<dbReference type="PROSITE" id="PS51362">
    <property type="entry name" value="TGF_BETA_2"/>
    <property type="match status" value="1"/>
</dbReference>
<reference evidence="6 7" key="2">
    <citation type="submission" date="2018-11" db="EMBL/GenBank/DDBJ databases">
        <authorList>
            <consortium name="Pathogen Informatics"/>
        </authorList>
    </citation>
    <scope>NUCLEOTIDE SEQUENCE [LARGE SCALE GENOMIC DNA]</scope>
</reference>
<dbReference type="Gene3D" id="2.10.90.10">
    <property type="entry name" value="Cystine-knot cytokines"/>
    <property type="match status" value="1"/>
</dbReference>
<dbReference type="InterPro" id="IPR001839">
    <property type="entry name" value="TGF-b_C"/>
</dbReference>
<evidence type="ECO:0000256" key="3">
    <source>
        <dbReference type="ARBA" id="ARBA00022525"/>
    </source>
</evidence>
<dbReference type="SMART" id="SM00204">
    <property type="entry name" value="TGFB"/>
    <property type="match status" value="1"/>
</dbReference>
<comment type="similarity">
    <text evidence="2 4">Belongs to the TGF-beta family.</text>
</comment>
<name>A0A183IU90_9BILA</name>
<gene>
    <name evidence="6" type="ORF">SBAD_LOCUS7187</name>
</gene>
<evidence type="ECO:0000256" key="4">
    <source>
        <dbReference type="RuleBase" id="RU000354"/>
    </source>
</evidence>
<evidence type="ECO:0000256" key="1">
    <source>
        <dbReference type="ARBA" id="ARBA00004613"/>
    </source>
</evidence>
<evidence type="ECO:0000259" key="5">
    <source>
        <dbReference type="PROSITE" id="PS51362"/>
    </source>
</evidence>
<proteinExistence type="inferred from homology"/>
<dbReference type="EMBL" id="UZAM01010397">
    <property type="protein sequence ID" value="VDP12206.1"/>
    <property type="molecule type" value="Genomic_DNA"/>
</dbReference>
<dbReference type="GO" id="GO:0005615">
    <property type="term" value="C:extracellular space"/>
    <property type="evidence" value="ECO:0007669"/>
    <property type="project" value="TreeGrafter"/>
</dbReference>
<protein>
    <submittedName>
        <fullName evidence="8">TGF_BETA_2 domain-containing protein</fullName>
    </submittedName>
</protein>
<accession>A0A183IU90</accession>
<keyword evidence="4" id="KW-0339">Growth factor</keyword>
<dbReference type="OrthoDB" id="6516235at2759"/>
<dbReference type="Pfam" id="PF00019">
    <property type="entry name" value="TGF_beta"/>
    <property type="match status" value="1"/>
</dbReference>
<dbReference type="PANTHER" id="PTHR11848:SF309">
    <property type="entry name" value="INHIBIN BETA CHAIN"/>
    <property type="match status" value="1"/>
</dbReference>
<dbReference type="GO" id="GO:0008083">
    <property type="term" value="F:growth factor activity"/>
    <property type="evidence" value="ECO:0007669"/>
    <property type="project" value="UniProtKB-KW"/>
</dbReference>
<keyword evidence="7" id="KW-1185">Reference proteome</keyword>
<dbReference type="PANTHER" id="PTHR11848">
    <property type="entry name" value="TGF-BETA FAMILY"/>
    <property type="match status" value="1"/>
</dbReference>
<feature type="domain" description="TGF-beta family profile" evidence="5">
    <location>
        <begin position="246"/>
        <end position="393"/>
    </location>
</feature>
<reference evidence="8" key="1">
    <citation type="submission" date="2016-06" db="UniProtKB">
        <authorList>
            <consortium name="WormBaseParasite"/>
        </authorList>
    </citation>
    <scope>IDENTIFICATION</scope>
</reference>